<dbReference type="PANTHER" id="PTHR38033">
    <property type="entry name" value="MEMBRANE PROTEIN-RELATED"/>
    <property type="match status" value="1"/>
</dbReference>
<feature type="transmembrane region" description="Helical" evidence="2">
    <location>
        <begin position="236"/>
        <end position="257"/>
    </location>
</feature>
<evidence type="ECO:0000256" key="1">
    <source>
        <dbReference type="SAM" id="MobiDB-lite"/>
    </source>
</evidence>
<dbReference type="PANTHER" id="PTHR38033:SF1">
    <property type="entry name" value="DOTU FAMILY TYPE IV_VI SECRETION SYSTEM PROTEIN"/>
    <property type="match status" value="1"/>
</dbReference>
<dbReference type="RefSeq" id="WP_276263347.1">
    <property type="nucleotide sequence ID" value="NZ_JARJLM010000008.1"/>
</dbReference>
<feature type="domain" description="Type IV / VI secretion system DotU" evidence="3">
    <location>
        <begin position="53"/>
        <end position="255"/>
    </location>
</feature>
<dbReference type="InterPro" id="IPR038522">
    <property type="entry name" value="T4/T6SS_DotU_sf"/>
</dbReference>
<protein>
    <submittedName>
        <fullName evidence="4">Type IVB secretion system protein IcmH/DotU</fullName>
    </submittedName>
</protein>
<gene>
    <name evidence="4" type="primary">icmH</name>
    <name evidence="4" type="ORF">P3W85_00620</name>
</gene>
<dbReference type="Pfam" id="PF09850">
    <property type="entry name" value="DotU"/>
    <property type="match status" value="1"/>
</dbReference>
<dbReference type="Gene3D" id="1.25.40.590">
    <property type="entry name" value="Type IV / VI secretion system, DotU"/>
    <property type="match status" value="1"/>
</dbReference>
<evidence type="ECO:0000313" key="5">
    <source>
        <dbReference type="Proteomes" id="UP001216674"/>
    </source>
</evidence>
<keyword evidence="2" id="KW-1133">Transmembrane helix</keyword>
<keyword evidence="5" id="KW-1185">Reference proteome</keyword>
<accession>A0ABT6AFU5</accession>
<proteinExistence type="predicted"/>
<evidence type="ECO:0000256" key="2">
    <source>
        <dbReference type="SAM" id="Phobius"/>
    </source>
</evidence>
<dbReference type="NCBIfam" id="NF038228">
    <property type="entry name" value="IcmH_DotU_IVB"/>
    <property type="match status" value="1"/>
</dbReference>
<dbReference type="EMBL" id="JARJLM010000008">
    <property type="protein sequence ID" value="MDF3831472.1"/>
    <property type="molecule type" value="Genomic_DNA"/>
</dbReference>
<organism evidence="4 5">
    <name type="scientific">Cupriavidus basilensis</name>
    <dbReference type="NCBI Taxonomy" id="68895"/>
    <lineage>
        <taxon>Bacteria</taxon>
        <taxon>Pseudomonadati</taxon>
        <taxon>Pseudomonadota</taxon>
        <taxon>Betaproteobacteria</taxon>
        <taxon>Burkholderiales</taxon>
        <taxon>Burkholderiaceae</taxon>
        <taxon>Cupriavidus</taxon>
    </lineage>
</organism>
<name>A0ABT6AFU5_9BURK</name>
<evidence type="ECO:0000313" key="4">
    <source>
        <dbReference type="EMBL" id="MDF3831472.1"/>
    </source>
</evidence>
<keyword evidence="2" id="KW-0472">Membrane</keyword>
<keyword evidence="2" id="KW-0812">Transmembrane</keyword>
<feature type="region of interest" description="Disordered" evidence="1">
    <location>
        <begin position="1"/>
        <end position="23"/>
    </location>
</feature>
<comment type="caution">
    <text evidence="4">The sequence shown here is derived from an EMBL/GenBank/DDBJ whole genome shotgun (WGS) entry which is preliminary data.</text>
</comment>
<dbReference type="Proteomes" id="UP001216674">
    <property type="component" value="Unassembled WGS sequence"/>
</dbReference>
<dbReference type="NCBIfam" id="TIGR03349">
    <property type="entry name" value="IV_VI_DotU"/>
    <property type="match status" value="1"/>
</dbReference>
<reference evidence="4 5" key="1">
    <citation type="submission" date="2023-03" db="EMBL/GenBank/DDBJ databases">
        <title>Draft assemblies of triclosan tolerant bacteria isolated from returned activated sludge.</title>
        <authorList>
            <person name="Van Hamelsveld S."/>
        </authorList>
    </citation>
    <scope>NUCLEOTIDE SEQUENCE [LARGE SCALE GENOMIC DNA]</scope>
    <source>
        <strain evidence="4 5">GW210010_S58</strain>
    </source>
</reference>
<dbReference type="InterPro" id="IPR017732">
    <property type="entry name" value="T4/T6SS_DotU"/>
</dbReference>
<sequence>MSTTVTIGSDRNFHRTPPSPSIDQKPDIAFDTVELLDYDVDLAFQLRGHSVNPLVDAAMPLFGLVIRLRRLKAYAHVDALHATIHDQISAIDEEVRRHNYDIATLRAYRYALCSFVDDAVLDTPWGANSVWTERSLLSIFQNETWGGEKFFTVLARMQMEPEQYRDVLEFKYFCLCLGFRGKYGLQHNQEESLNAIILKLHRILRQLRGEPPEQLTDAQANVASQRYRISRQWPAWSPWALVAGVLLSVYALFAVRLGHTSELVLRSLDGILKP</sequence>
<evidence type="ECO:0000259" key="3">
    <source>
        <dbReference type="Pfam" id="PF09850"/>
    </source>
</evidence>